<protein>
    <submittedName>
        <fullName evidence="1">BFD-like (2Fe-2S) protein</fullName>
    </submittedName>
</protein>
<dbReference type="EMBL" id="VRYY01000442">
    <property type="protein sequence ID" value="MBG3878021.1"/>
    <property type="molecule type" value="Genomic_DNA"/>
</dbReference>
<keyword evidence="2" id="KW-1185">Reference proteome</keyword>
<name>A0ABS0J6G4_9BACT</name>
<dbReference type="InterPro" id="IPR041854">
    <property type="entry name" value="BFD-like_2Fe2S-bd_dom_sf"/>
</dbReference>
<evidence type="ECO:0000313" key="2">
    <source>
        <dbReference type="Proteomes" id="UP001194469"/>
    </source>
</evidence>
<reference evidence="1 2" key="1">
    <citation type="submission" date="2019-08" db="EMBL/GenBank/DDBJ databases">
        <authorList>
            <person name="Luo N."/>
        </authorList>
    </citation>
    <scope>NUCLEOTIDE SEQUENCE [LARGE SCALE GENOMIC DNA]</scope>
    <source>
        <strain evidence="1 2">NCIMB 9442</strain>
    </source>
</reference>
<accession>A0ABS0J6G4</accession>
<dbReference type="Proteomes" id="UP001194469">
    <property type="component" value="Unassembled WGS sequence"/>
</dbReference>
<dbReference type="Gene3D" id="1.10.10.1100">
    <property type="entry name" value="BFD-like [2Fe-2S]-binding domain"/>
    <property type="match status" value="1"/>
</dbReference>
<evidence type="ECO:0000313" key="1">
    <source>
        <dbReference type="EMBL" id="MBG3878021.1"/>
    </source>
</evidence>
<sequence length="52" mass="5805">MDAELICYCFGYTAVDIKADAIRNGRSTILERIIREKHDGACRCAETNPSGR</sequence>
<organism evidence="1 2">
    <name type="scientific">Nitratidesulfovibrio oxamicus</name>
    <dbReference type="NCBI Taxonomy" id="32016"/>
    <lineage>
        <taxon>Bacteria</taxon>
        <taxon>Pseudomonadati</taxon>
        <taxon>Thermodesulfobacteriota</taxon>
        <taxon>Desulfovibrionia</taxon>
        <taxon>Desulfovibrionales</taxon>
        <taxon>Desulfovibrionaceae</taxon>
        <taxon>Nitratidesulfovibrio</taxon>
    </lineage>
</organism>
<comment type="caution">
    <text evidence="1">The sequence shown here is derived from an EMBL/GenBank/DDBJ whole genome shotgun (WGS) entry which is preliminary data.</text>
</comment>
<proteinExistence type="predicted"/>
<gene>
    <name evidence="1" type="ORF">FVW20_13640</name>
</gene>